<dbReference type="PROSITE" id="PS00028">
    <property type="entry name" value="ZINC_FINGER_C2H2_1"/>
    <property type="match status" value="3"/>
</dbReference>
<keyword evidence="3 7" id="KW-0863">Zinc-finger</keyword>
<dbReference type="GO" id="GO:0008270">
    <property type="term" value="F:zinc ion binding"/>
    <property type="evidence" value="ECO:0007669"/>
    <property type="project" value="UniProtKB-KW"/>
</dbReference>
<evidence type="ECO:0000256" key="4">
    <source>
        <dbReference type="ARBA" id="ARBA00022833"/>
    </source>
</evidence>
<keyword evidence="2" id="KW-0677">Repeat</keyword>
<feature type="domain" description="C2H2-type" evidence="9">
    <location>
        <begin position="146"/>
        <end position="168"/>
    </location>
</feature>
<evidence type="ECO:0000256" key="1">
    <source>
        <dbReference type="ARBA" id="ARBA00022723"/>
    </source>
</evidence>
<feature type="domain" description="C2H2-type" evidence="9">
    <location>
        <begin position="70"/>
        <end position="97"/>
    </location>
</feature>
<accession>A0AAV1RAH8</accession>
<dbReference type="PANTHER" id="PTHR45988">
    <property type="entry name" value="C2H2 TYPE ZINC FINGER TRANSCRIPTION FACTOR FAMILY-RELATED"/>
    <property type="match status" value="1"/>
</dbReference>
<evidence type="ECO:0000259" key="9">
    <source>
        <dbReference type="PROSITE" id="PS50157"/>
    </source>
</evidence>
<dbReference type="GO" id="GO:0003700">
    <property type="term" value="F:DNA-binding transcription factor activity"/>
    <property type="evidence" value="ECO:0007669"/>
    <property type="project" value="InterPro"/>
</dbReference>
<feature type="region of interest" description="Disordered" evidence="8">
    <location>
        <begin position="268"/>
        <end position="297"/>
    </location>
</feature>
<evidence type="ECO:0000256" key="3">
    <source>
        <dbReference type="ARBA" id="ARBA00022771"/>
    </source>
</evidence>
<evidence type="ECO:0000256" key="8">
    <source>
        <dbReference type="SAM" id="MobiDB-lite"/>
    </source>
</evidence>
<dbReference type="GO" id="GO:0005634">
    <property type="term" value="C:nucleus"/>
    <property type="evidence" value="ECO:0007669"/>
    <property type="project" value="TreeGrafter"/>
</dbReference>
<evidence type="ECO:0000256" key="7">
    <source>
        <dbReference type="PROSITE-ProRule" id="PRU00042"/>
    </source>
</evidence>
<evidence type="ECO:0000256" key="2">
    <source>
        <dbReference type="ARBA" id="ARBA00022737"/>
    </source>
</evidence>
<dbReference type="Pfam" id="PF13912">
    <property type="entry name" value="zf-C2H2_6"/>
    <property type="match status" value="3"/>
</dbReference>
<evidence type="ECO:0000313" key="10">
    <source>
        <dbReference type="EMBL" id="CAK7331883.1"/>
    </source>
</evidence>
<organism evidence="10 11">
    <name type="scientific">Dovyalis caffra</name>
    <dbReference type="NCBI Taxonomy" id="77055"/>
    <lineage>
        <taxon>Eukaryota</taxon>
        <taxon>Viridiplantae</taxon>
        <taxon>Streptophyta</taxon>
        <taxon>Embryophyta</taxon>
        <taxon>Tracheophyta</taxon>
        <taxon>Spermatophyta</taxon>
        <taxon>Magnoliopsida</taxon>
        <taxon>eudicotyledons</taxon>
        <taxon>Gunneridae</taxon>
        <taxon>Pentapetalae</taxon>
        <taxon>rosids</taxon>
        <taxon>fabids</taxon>
        <taxon>Malpighiales</taxon>
        <taxon>Salicaceae</taxon>
        <taxon>Flacourtieae</taxon>
        <taxon>Dovyalis</taxon>
    </lineage>
</organism>
<dbReference type="InterPro" id="IPR044653">
    <property type="entry name" value="AZF1/2/3-like"/>
</dbReference>
<dbReference type="EMBL" id="CAWUPB010000913">
    <property type="protein sequence ID" value="CAK7331883.1"/>
    <property type="molecule type" value="Genomic_DNA"/>
</dbReference>
<dbReference type="InterPro" id="IPR013087">
    <property type="entry name" value="Znf_C2H2_type"/>
</dbReference>
<protein>
    <recommendedName>
        <fullName evidence="9">C2H2-type domain-containing protein</fullName>
    </recommendedName>
</protein>
<keyword evidence="6" id="KW-0804">Transcription</keyword>
<keyword evidence="1" id="KW-0479">Metal-binding</keyword>
<evidence type="ECO:0000256" key="5">
    <source>
        <dbReference type="ARBA" id="ARBA00023015"/>
    </source>
</evidence>
<dbReference type="AlphaFoldDB" id="A0AAV1RAH8"/>
<reference evidence="10 11" key="1">
    <citation type="submission" date="2024-01" db="EMBL/GenBank/DDBJ databases">
        <authorList>
            <person name="Waweru B."/>
        </authorList>
    </citation>
    <scope>NUCLEOTIDE SEQUENCE [LARGE SCALE GENOMIC DNA]</scope>
</reference>
<dbReference type="SMART" id="SM00355">
    <property type="entry name" value="ZnF_C2H2"/>
    <property type="match status" value="3"/>
</dbReference>
<evidence type="ECO:0000256" key="6">
    <source>
        <dbReference type="ARBA" id="ARBA00023163"/>
    </source>
</evidence>
<dbReference type="GO" id="GO:0000976">
    <property type="term" value="F:transcription cis-regulatory region binding"/>
    <property type="evidence" value="ECO:0007669"/>
    <property type="project" value="TreeGrafter"/>
</dbReference>
<feature type="domain" description="C2H2-type" evidence="9">
    <location>
        <begin position="431"/>
        <end position="453"/>
    </location>
</feature>
<keyword evidence="4" id="KW-0862">Zinc</keyword>
<sequence length="508" mass="56020">MDDYVQDQIFQRDHPVKVTVASPLLDPSDAKPKFCLKIKIASSSRNSEDDEGSSAAAAAAAANLYGPGYRVCEYCGKEFSSGKAWGGHKRHHLKNDKDLKKSRKLELTKIHREKMKKHESKSAKSDSSRCNTIKAGDVSVSNGGTPTCCLCGKIFPSMNSLFGHMRFHPDRGWKGTQPPSSSDKHSCSSGLSEAAAGLEVDQIGLSMEKGLDAGVDLLTSLSSWPKREKRGRTLDPIEAACHLDPVEAACNLIELSRDSGRLEKQKIDDLRRRKKQESATKAFRPKHSGNPTDLKEGVELRIGTNDQKAVSFDHEWGDSYCSNEEKGKNKESDEMDDEIHNMITKKKNKKLMMNWIDKLNDSETLEGTGSYNIGCRSYDKSFPTFAEGDRAELVDYNSNVDVKDLVLPASEVKQAEEIEENGSIPMGISSFVCDICHKTFPTGQALGGHKRCHWKGPVKAPSHEVALIGEASQNTSNTEPSGEATRASDCRLSFDLNVPYIMEKGEQM</sequence>
<comment type="caution">
    <text evidence="10">The sequence shown here is derived from an EMBL/GenBank/DDBJ whole genome shotgun (WGS) entry which is preliminary data.</text>
</comment>
<dbReference type="PANTHER" id="PTHR45988:SF18">
    <property type="entry name" value="C2H2-TYPE ZINC FINGER FAMILY PROTEIN"/>
    <property type="match status" value="1"/>
</dbReference>
<dbReference type="InterPro" id="IPR036236">
    <property type="entry name" value="Znf_C2H2_sf"/>
</dbReference>
<dbReference type="PROSITE" id="PS50157">
    <property type="entry name" value="ZINC_FINGER_C2H2_2"/>
    <property type="match status" value="3"/>
</dbReference>
<evidence type="ECO:0000313" key="11">
    <source>
        <dbReference type="Proteomes" id="UP001314170"/>
    </source>
</evidence>
<feature type="region of interest" description="Disordered" evidence="8">
    <location>
        <begin position="170"/>
        <end position="190"/>
    </location>
</feature>
<keyword evidence="5" id="KW-0805">Transcription regulation</keyword>
<name>A0AAV1RAH8_9ROSI</name>
<proteinExistence type="predicted"/>
<keyword evidence="11" id="KW-1185">Reference proteome</keyword>
<dbReference type="SUPFAM" id="SSF57667">
    <property type="entry name" value="beta-beta-alpha zinc fingers"/>
    <property type="match status" value="1"/>
</dbReference>
<dbReference type="Proteomes" id="UP001314170">
    <property type="component" value="Unassembled WGS sequence"/>
</dbReference>
<gene>
    <name evidence="10" type="ORF">DCAF_LOCUS8698</name>
</gene>